<reference evidence="2 3" key="1">
    <citation type="journal article" date="2023" name="Mol. Biol. Evol.">
        <title>Genomics of Secondarily Temperate Adaptation in the Only Non-Antarctic Icefish.</title>
        <authorList>
            <person name="Rivera-Colon A.G."/>
            <person name="Rayamajhi N."/>
            <person name="Minhas B.F."/>
            <person name="Madrigal G."/>
            <person name="Bilyk K.T."/>
            <person name="Yoon V."/>
            <person name="Hune M."/>
            <person name="Gregory S."/>
            <person name="Cheng C.H.C."/>
            <person name="Catchen J.M."/>
        </authorList>
    </citation>
    <scope>NUCLEOTIDE SEQUENCE [LARGE SCALE GENOMIC DNA]</scope>
    <source>
        <strain evidence="2">JC2023a</strain>
    </source>
</reference>
<evidence type="ECO:0000313" key="3">
    <source>
        <dbReference type="Proteomes" id="UP001335648"/>
    </source>
</evidence>
<name>A0AAN8BTD7_9TELE</name>
<protein>
    <submittedName>
        <fullName evidence="2">Uncharacterized protein</fullName>
    </submittedName>
</protein>
<dbReference type="EMBL" id="JAULUE010002056">
    <property type="protein sequence ID" value="KAK5890772.1"/>
    <property type="molecule type" value="Genomic_DNA"/>
</dbReference>
<evidence type="ECO:0000313" key="2">
    <source>
        <dbReference type="EMBL" id="KAK5890772.1"/>
    </source>
</evidence>
<keyword evidence="3" id="KW-1185">Reference proteome</keyword>
<proteinExistence type="predicted"/>
<sequence length="158" mass="16727">MQDRQTQVRGGPARAAGRLRDTDGMLTAGEMLLLLHTGGLPEVQSSQEKVRLLSHDFPARKPSRLPHSSSLSSWTSPLNVILPASPLRLLCLSSSPLSVKVSQSYFGGGGGVGLPPQLHGSKGEGVCRLLSISLAPPLPHSLSSHVSLPLYPSKSPHF</sequence>
<evidence type="ECO:0000256" key="1">
    <source>
        <dbReference type="SAM" id="MobiDB-lite"/>
    </source>
</evidence>
<dbReference type="AlphaFoldDB" id="A0AAN8BTD7"/>
<gene>
    <name evidence="2" type="ORF">CesoFtcFv8_014259</name>
</gene>
<dbReference type="Proteomes" id="UP001335648">
    <property type="component" value="Unassembled WGS sequence"/>
</dbReference>
<comment type="caution">
    <text evidence="2">The sequence shown here is derived from an EMBL/GenBank/DDBJ whole genome shotgun (WGS) entry which is preliminary data.</text>
</comment>
<accession>A0AAN8BTD7</accession>
<feature type="region of interest" description="Disordered" evidence="1">
    <location>
        <begin position="1"/>
        <end position="21"/>
    </location>
</feature>
<organism evidence="2 3">
    <name type="scientific">Champsocephalus esox</name>
    <name type="common">pike icefish</name>
    <dbReference type="NCBI Taxonomy" id="159716"/>
    <lineage>
        <taxon>Eukaryota</taxon>
        <taxon>Metazoa</taxon>
        <taxon>Chordata</taxon>
        <taxon>Craniata</taxon>
        <taxon>Vertebrata</taxon>
        <taxon>Euteleostomi</taxon>
        <taxon>Actinopterygii</taxon>
        <taxon>Neopterygii</taxon>
        <taxon>Teleostei</taxon>
        <taxon>Neoteleostei</taxon>
        <taxon>Acanthomorphata</taxon>
        <taxon>Eupercaria</taxon>
        <taxon>Perciformes</taxon>
        <taxon>Notothenioidei</taxon>
        <taxon>Channichthyidae</taxon>
        <taxon>Champsocephalus</taxon>
    </lineage>
</organism>